<comment type="subcellular location">
    <subcellularLocation>
        <location evidence="1">Membrane</location>
        <topology evidence="1">Multi-pass membrane protein</topology>
    </subcellularLocation>
</comment>
<evidence type="ECO:0000256" key="10">
    <source>
        <dbReference type="SAM" id="Phobius"/>
    </source>
</evidence>
<feature type="transmembrane region" description="Helical" evidence="10">
    <location>
        <begin position="623"/>
        <end position="647"/>
    </location>
</feature>
<feature type="transmembrane region" description="Helical" evidence="10">
    <location>
        <begin position="253"/>
        <end position="273"/>
    </location>
</feature>
<feature type="transmembrane region" description="Helical" evidence="10">
    <location>
        <begin position="222"/>
        <end position="241"/>
    </location>
</feature>
<evidence type="ECO:0000256" key="4">
    <source>
        <dbReference type="ARBA" id="ARBA00022692"/>
    </source>
</evidence>
<evidence type="ECO:0000313" key="11">
    <source>
        <dbReference type="EMBL" id="SGZ22566.1"/>
    </source>
</evidence>
<sequence>MPATITTSLRGWLKREPSLVEQLSPESNDVQPARIALNHSSSFDDDDEVKPVTPLSSPPHLEKNPGQVNSESEGVHHIQENNAFLDEADLDPQFLDENGKERPIETPQDFATRLMSLEDETSLKVHTVRMWTIGILLTVCEYSDVQTRSCDRRSTCSCRLHVLPKVGGVLGEVFKFRPQGLDVSALFLFGVAWHKLLPKAERGKFWAVLNPGPFNIKEHVCITVMAGAGATGALALPAFAAERMYYDIVPNKAMAILTLLSSQFFGYGLAGLFRSVVVYPTYAVWPELIPTVALVDTLHRDQNLAVQKHRYKVFWIILAIAFAWEWFPQVIAPTLTGISVFCLANRTNTNFTRLFGGTTGAEGLGLFSVSLDWLSITSAPLFQPWGTTVSEGGGVVLAAIVSIAGYYGNVWNVRKLPLMGQTLFHEDGRLYNQSLILDSHYRLNQTALAIQGLPSFTWTRAVMSIGVNLSISASIMHVILWYRPRILEAWRRWRGKVQNDAHYLKMQAYPECPTWWYSVTAVLSFALALISLYLANTGMPWYALVVGCLFALIYTPVMCLLASITGFGISGGALTQMLGAALVPHNARANLYFRLYSSNSVIQGATMIRSLKFGQYTKVPPRVMFTAQFVGTFIGSFVSYAIMNWIVDTQYDVLLTVEGTIQWTGMGVQSFNAQAVTWGALGKEMYGPKSKYYIVPMSFVIGFFVPVPLYLGHRLFPKLHLNRIVTPALCAAIGVLSAGITSRLMSYFFVALFSQLYLRKRHPTLFRKYNYLFAAALDGGTQLMVFVATFSINGGSGIIHEFPNWALKPEGHTDYCAMLPSHSGA</sequence>
<feature type="transmembrane region" description="Helical" evidence="10">
    <location>
        <begin position="724"/>
        <end position="749"/>
    </location>
</feature>
<evidence type="ECO:0000256" key="2">
    <source>
        <dbReference type="ARBA" id="ARBA00008807"/>
    </source>
</evidence>
<reference evidence="11 12" key="1">
    <citation type="submission" date="2016-11" db="EMBL/GenBank/DDBJ databases">
        <authorList>
            <person name="Jaros S."/>
            <person name="Januszkiewicz K."/>
            <person name="Wedrychowicz H."/>
        </authorList>
    </citation>
    <scope>NUCLEOTIDE SEQUENCE [LARGE SCALE GENOMIC DNA]</scope>
</reference>
<evidence type="ECO:0000256" key="1">
    <source>
        <dbReference type="ARBA" id="ARBA00004141"/>
    </source>
</evidence>
<keyword evidence="12" id="KW-1185">Reference proteome</keyword>
<feature type="transmembrane region" description="Helical" evidence="10">
    <location>
        <begin position="311"/>
        <end position="327"/>
    </location>
</feature>
<feature type="transmembrane region" description="Helical" evidence="10">
    <location>
        <begin position="692"/>
        <end position="712"/>
    </location>
</feature>
<comment type="similarity">
    <text evidence="2">Belongs to the oligopeptide OPT transporter family.</text>
</comment>
<accession>A0A2X0PKD9</accession>
<protein>
    <submittedName>
        <fullName evidence="11">BQ5605_C022g09507 protein</fullName>
    </submittedName>
</protein>
<evidence type="ECO:0000256" key="8">
    <source>
        <dbReference type="ARBA" id="ARBA00023136"/>
    </source>
</evidence>
<dbReference type="GO" id="GO:0035673">
    <property type="term" value="F:oligopeptide transmembrane transporter activity"/>
    <property type="evidence" value="ECO:0007669"/>
    <property type="project" value="InterPro"/>
</dbReference>
<keyword evidence="3" id="KW-0813">Transport</keyword>
<dbReference type="EMBL" id="FQNC01000084">
    <property type="protein sequence ID" value="SGZ22566.1"/>
    <property type="molecule type" value="Genomic_DNA"/>
</dbReference>
<dbReference type="InterPro" id="IPR004813">
    <property type="entry name" value="OPT"/>
</dbReference>
<dbReference type="Proteomes" id="UP000249464">
    <property type="component" value="Unassembled WGS sequence"/>
</dbReference>
<evidence type="ECO:0000256" key="6">
    <source>
        <dbReference type="ARBA" id="ARBA00022927"/>
    </source>
</evidence>
<feature type="transmembrane region" description="Helical" evidence="10">
    <location>
        <begin position="541"/>
        <end position="569"/>
    </location>
</feature>
<evidence type="ECO:0000256" key="5">
    <source>
        <dbReference type="ARBA" id="ARBA00022856"/>
    </source>
</evidence>
<keyword evidence="8 10" id="KW-0472">Membrane</keyword>
<evidence type="ECO:0000256" key="9">
    <source>
        <dbReference type="SAM" id="MobiDB-lite"/>
    </source>
</evidence>
<dbReference type="NCBIfam" id="TIGR00728">
    <property type="entry name" value="OPT_sfam"/>
    <property type="match status" value="1"/>
</dbReference>
<dbReference type="Pfam" id="PF03169">
    <property type="entry name" value="OPT"/>
    <property type="match status" value="1"/>
</dbReference>
<feature type="transmembrane region" description="Helical" evidence="10">
    <location>
        <begin position="769"/>
        <end position="792"/>
    </location>
</feature>
<keyword evidence="7 10" id="KW-1133">Transmembrane helix</keyword>
<evidence type="ECO:0000313" key="12">
    <source>
        <dbReference type="Proteomes" id="UP000249464"/>
    </source>
</evidence>
<keyword evidence="4 10" id="KW-0812">Transmembrane</keyword>
<dbReference type="InterPro" id="IPR004648">
    <property type="entry name" value="Oligpept_transpt"/>
</dbReference>
<gene>
    <name evidence="11" type="primary">BQ5605_C022g09507</name>
    <name evidence="11" type="ORF">BQ5605_C022G09507</name>
</gene>
<organism evidence="11 12">
    <name type="scientific">Microbotryum silenes-dioicae</name>
    <dbReference type="NCBI Taxonomy" id="796604"/>
    <lineage>
        <taxon>Eukaryota</taxon>
        <taxon>Fungi</taxon>
        <taxon>Dikarya</taxon>
        <taxon>Basidiomycota</taxon>
        <taxon>Pucciniomycotina</taxon>
        <taxon>Microbotryomycetes</taxon>
        <taxon>Microbotryales</taxon>
        <taxon>Microbotryaceae</taxon>
        <taxon>Microbotryum</taxon>
    </lineage>
</organism>
<dbReference type="AlphaFoldDB" id="A0A2X0PKD9"/>
<evidence type="ECO:0000256" key="3">
    <source>
        <dbReference type="ARBA" id="ARBA00022448"/>
    </source>
</evidence>
<name>A0A2X0PKD9_9BASI</name>
<keyword evidence="5" id="KW-0571">Peptide transport</keyword>
<feature type="transmembrane region" description="Helical" evidence="10">
    <location>
        <begin position="515"/>
        <end position="535"/>
    </location>
</feature>
<dbReference type="GO" id="GO:0016020">
    <property type="term" value="C:membrane"/>
    <property type="evidence" value="ECO:0007669"/>
    <property type="project" value="UniProtKB-SubCell"/>
</dbReference>
<evidence type="ECO:0000256" key="7">
    <source>
        <dbReference type="ARBA" id="ARBA00022989"/>
    </source>
</evidence>
<dbReference type="GO" id="GO:0015031">
    <property type="term" value="P:protein transport"/>
    <property type="evidence" value="ECO:0007669"/>
    <property type="project" value="UniProtKB-KW"/>
</dbReference>
<feature type="transmembrane region" description="Helical" evidence="10">
    <location>
        <begin position="461"/>
        <end position="482"/>
    </location>
</feature>
<proteinExistence type="inferred from homology"/>
<feature type="region of interest" description="Disordered" evidence="9">
    <location>
        <begin position="22"/>
        <end position="74"/>
    </location>
</feature>
<keyword evidence="6" id="KW-0653">Protein transport</keyword>
<dbReference type="PANTHER" id="PTHR22601">
    <property type="entry name" value="ISP4 LIKE PROTEIN"/>
    <property type="match status" value="1"/>
</dbReference>